<dbReference type="InterPro" id="IPR027417">
    <property type="entry name" value="P-loop_NTPase"/>
</dbReference>
<dbReference type="GO" id="GO:0045003">
    <property type="term" value="P:double-strand break repair via synthesis-dependent strand annealing"/>
    <property type="evidence" value="ECO:0007669"/>
    <property type="project" value="TreeGrafter"/>
</dbReference>
<evidence type="ECO:0000313" key="16">
    <source>
        <dbReference type="Proteomes" id="UP000189580"/>
    </source>
</evidence>
<dbReference type="Pfam" id="PF08658">
    <property type="entry name" value="Rad54_N"/>
    <property type="match status" value="1"/>
</dbReference>
<reference evidence="15 16" key="1">
    <citation type="submission" date="2016-02" db="EMBL/GenBank/DDBJ databases">
        <title>Complete genome sequence and transcriptome regulation of the pentose utilising yeast Sugiyamaella lignohabitans.</title>
        <authorList>
            <person name="Bellasio M."/>
            <person name="Peymann A."/>
            <person name="Valli M."/>
            <person name="Sipitzky M."/>
            <person name="Graf A."/>
            <person name="Sauer M."/>
            <person name="Marx H."/>
            <person name="Mattanovich D."/>
        </authorList>
    </citation>
    <scope>NUCLEOTIDE SEQUENCE [LARGE SCALE GENOMIC DNA]</scope>
    <source>
        <strain evidence="15 16">CBS 10342</strain>
    </source>
</reference>
<dbReference type="KEGG" id="slb:AWJ20_163"/>
<evidence type="ECO:0000256" key="5">
    <source>
        <dbReference type="ARBA" id="ARBA00022763"/>
    </source>
</evidence>
<dbReference type="SUPFAM" id="SSF52540">
    <property type="entry name" value="P-loop containing nucleoside triphosphate hydrolases"/>
    <property type="match status" value="2"/>
</dbReference>
<feature type="compositionally biased region" description="Basic and acidic residues" evidence="12">
    <location>
        <begin position="141"/>
        <end position="157"/>
    </location>
</feature>
<dbReference type="InterPro" id="IPR000330">
    <property type="entry name" value="SNF2_N"/>
</dbReference>
<dbReference type="InterPro" id="IPR050496">
    <property type="entry name" value="SNF2_RAD54_helicase_repair"/>
</dbReference>
<evidence type="ECO:0000256" key="11">
    <source>
        <dbReference type="ARBA" id="ARBA00023242"/>
    </source>
</evidence>
<dbReference type="GO" id="GO:0004386">
    <property type="term" value="F:helicase activity"/>
    <property type="evidence" value="ECO:0007669"/>
    <property type="project" value="UniProtKB-KW"/>
</dbReference>
<dbReference type="GO" id="GO:0016817">
    <property type="term" value="F:hydrolase activity, acting on acid anhydrides"/>
    <property type="evidence" value="ECO:0007669"/>
    <property type="project" value="InterPro"/>
</dbReference>
<feature type="region of interest" description="Disordered" evidence="12">
    <location>
        <begin position="133"/>
        <end position="255"/>
    </location>
</feature>
<gene>
    <name evidence="15" type="primary">RAD54</name>
    <name evidence="15" type="ORF">AWJ20_163</name>
</gene>
<keyword evidence="10" id="KW-0234">DNA repair</keyword>
<evidence type="ECO:0000256" key="9">
    <source>
        <dbReference type="ARBA" id="ARBA00023125"/>
    </source>
</evidence>
<dbReference type="RefSeq" id="XP_018734413.1">
    <property type="nucleotide sequence ID" value="XM_018878526.1"/>
</dbReference>
<dbReference type="PROSITE" id="PS51194">
    <property type="entry name" value="HELICASE_CTER"/>
    <property type="match status" value="1"/>
</dbReference>
<dbReference type="GO" id="GO:0007131">
    <property type="term" value="P:reciprocal meiotic recombination"/>
    <property type="evidence" value="ECO:0007669"/>
    <property type="project" value="TreeGrafter"/>
</dbReference>
<dbReference type="OrthoDB" id="413460at2759"/>
<dbReference type="PANTHER" id="PTHR45629">
    <property type="entry name" value="SNF2/RAD54 FAMILY MEMBER"/>
    <property type="match status" value="1"/>
</dbReference>
<dbReference type="InterPro" id="IPR038718">
    <property type="entry name" value="SNF2-like_sf"/>
</dbReference>
<dbReference type="GeneID" id="30033453"/>
<dbReference type="Pfam" id="PF00176">
    <property type="entry name" value="SNF2-rel_dom"/>
    <property type="match status" value="1"/>
</dbReference>
<dbReference type="CDD" id="cd18793">
    <property type="entry name" value="SF2_C_SNF"/>
    <property type="match status" value="1"/>
</dbReference>
<name>A0A167CNW1_9ASCO</name>
<keyword evidence="7" id="KW-0347">Helicase</keyword>
<dbReference type="GO" id="GO:0032392">
    <property type="term" value="P:DNA geometric change"/>
    <property type="evidence" value="ECO:0007669"/>
    <property type="project" value="EnsemblFungi"/>
</dbReference>
<proteinExistence type="inferred from homology"/>
<accession>A0A167CNW1</accession>
<keyword evidence="16" id="KW-1185">Reference proteome</keyword>
<evidence type="ECO:0000256" key="4">
    <source>
        <dbReference type="ARBA" id="ARBA00022741"/>
    </source>
</evidence>
<dbReference type="PANTHER" id="PTHR45629:SF7">
    <property type="entry name" value="DNA EXCISION REPAIR PROTEIN ERCC-6-RELATED"/>
    <property type="match status" value="1"/>
</dbReference>
<dbReference type="PROSITE" id="PS51192">
    <property type="entry name" value="HELICASE_ATP_BIND_1"/>
    <property type="match status" value="1"/>
</dbReference>
<evidence type="ECO:0000259" key="13">
    <source>
        <dbReference type="PROSITE" id="PS51192"/>
    </source>
</evidence>
<dbReference type="Gene3D" id="1.20.120.850">
    <property type="entry name" value="SWI2/SNF2 ATPases, N-terminal domain"/>
    <property type="match status" value="1"/>
</dbReference>
<keyword evidence="6" id="KW-0378">Hydrolase</keyword>
<comment type="similarity">
    <text evidence="2">Belongs to the SNF2/RAD54 helicase family.</text>
</comment>
<dbReference type="Gene3D" id="3.40.50.10810">
    <property type="entry name" value="Tandem AAA-ATPase domain"/>
    <property type="match status" value="1"/>
</dbReference>
<dbReference type="InterPro" id="IPR014001">
    <property type="entry name" value="Helicase_ATP-bd"/>
</dbReference>
<keyword evidence="3" id="KW-0597">Phosphoprotein</keyword>
<keyword evidence="4" id="KW-0547">Nucleotide-binding</keyword>
<dbReference type="GO" id="GO:0005524">
    <property type="term" value="F:ATP binding"/>
    <property type="evidence" value="ECO:0007669"/>
    <property type="project" value="UniProtKB-KW"/>
</dbReference>
<comment type="subcellular location">
    <subcellularLocation>
        <location evidence="1">Nucleus</location>
    </subcellularLocation>
</comment>
<organism evidence="15 16">
    <name type="scientific">Sugiyamaella lignohabitans</name>
    <dbReference type="NCBI Taxonomy" id="796027"/>
    <lineage>
        <taxon>Eukaryota</taxon>
        <taxon>Fungi</taxon>
        <taxon>Dikarya</taxon>
        <taxon>Ascomycota</taxon>
        <taxon>Saccharomycotina</taxon>
        <taxon>Dipodascomycetes</taxon>
        <taxon>Dipodascales</taxon>
        <taxon>Trichomonascaceae</taxon>
        <taxon>Sugiyamaella</taxon>
    </lineage>
</organism>
<evidence type="ECO:0000256" key="6">
    <source>
        <dbReference type="ARBA" id="ARBA00022801"/>
    </source>
</evidence>
<dbReference type="AlphaFoldDB" id="A0A167CNW1"/>
<dbReference type="SMART" id="SM00487">
    <property type="entry name" value="DEXDc"/>
    <property type="match status" value="1"/>
</dbReference>
<evidence type="ECO:0000256" key="10">
    <source>
        <dbReference type="ARBA" id="ARBA00023204"/>
    </source>
</evidence>
<evidence type="ECO:0000256" key="8">
    <source>
        <dbReference type="ARBA" id="ARBA00022840"/>
    </source>
</evidence>
<dbReference type="FunFam" id="3.40.50.300:FF:000332">
    <property type="entry name" value="DNA repair and recombination protein RAD54-like"/>
    <property type="match status" value="1"/>
</dbReference>
<feature type="domain" description="Helicase ATP-binding" evidence="13">
    <location>
        <begin position="485"/>
        <end position="664"/>
    </location>
</feature>
<feature type="compositionally biased region" description="Low complexity" evidence="12">
    <location>
        <begin position="161"/>
        <end position="190"/>
    </location>
</feature>
<keyword evidence="8" id="KW-0067">ATP-binding</keyword>
<feature type="domain" description="Helicase C-terminal" evidence="14">
    <location>
        <begin position="820"/>
        <end position="973"/>
    </location>
</feature>
<dbReference type="Pfam" id="PF00271">
    <property type="entry name" value="Helicase_C"/>
    <property type="match status" value="1"/>
</dbReference>
<keyword evidence="11" id="KW-0539">Nucleus</keyword>
<keyword evidence="9" id="KW-0238">DNA-binding</keyword>
<dbReference type="Proteomes" id="UP000189580">
    <property type="component" value="Chromosome a"/>
</dbReference>
<evidence type="ECO:0000313" key="15">
    <source>
        <dbReference type="EMBL" id="ANB11936.1"/>
    </source>
</evidence>
<feature type="compositionally biased region" description="Basic and acidic residues" evidence="12">
    <location>
        <begin position="199"/>
        <end position="213"/>
    </location>
</feature>
<dbReference type="GO" id="GO:0015616">
    <property type="term" value="F:DNA translocase activity"/>
    <property type="evidence" value="ECO:0007669"/>
    <property type="project" value="EnsemblFungi"/>
</dbReference>
<dbReference type="InterPro" id="IPR049730">
    <property type="entry name" value="SNF2/RAD54-like_C"/>
</dbReference>
<evidence type="ECO:0000256" key="12">
    <source>
        <dbReference type="SAM" id="MobiDB-lite"/>
    </source>
</evidence>
<sequence>MMAEVRPRTTTRKRLPRLTSSGGSDLVVIPYDQHEEPTPILQNTINECILPDNGGIIDGYEPIYLDNETDVNLIDGLMVVPDHATGIDGLPITPIDTSPSHTDVMSIGAVLSNSQPTELSLDNGDTLGEIEEVSTPVAEKSQPKSRKESKSKADSQKKSKSSQGSSQNMNQAKSRSQKRSQSQNQIVENIALEEEENEVKEAEKTEENQEVIKKPKSLPRRPRPFDLASPCTPIHSSAIRRPQSAQNSPLGINKRLKTDPLSTITKPFRVPTKSAINANRPFSRRDDLSRSASRKIKSYAEIENIETEQFNKEIEQPASPYTPGGGIKRLGTKVDPALKNSIDASDMILGRRFITPLKEKPLNMGPSAALGMKRRHEFVPRPLHDPSGEFAIVLFDPTIDDEPVEEIDPNKIVEGSEDENLGETEVTPVAPTTPSKPSLADILGLSNEKKKVYPKVPVVIDPRLAKILRPHQVEGVKFLYKCVTGRVQKDANGCIMADEMGLGKTLQCITLMWTLLKQSPEGNGGTISKCIVVCPSSLVRNWANELVKWLGEGAITPLAADGKSVKNADLSAALRQWSTASGRQIVRPVLIISYETLRRHCDDLRNTEIGLLLADEGHRLKNGESLTFTALDALNVQRRVILSGTPIQNDLSEYFSLLSFANPGLLGTRLEFRKNYENAILKGRDSFATEEEVTDGETKLKELSLLVSRFIIRRTNDILSKYLPVKYEHVVFCNMTEFQINLYNKFIASPDVKKVIKGSKNNPLKSIGILKKLCNHPDLLDLSRDIQGAEDVLPSDYVHPSHRGGRDRGVRTLYSGKFMVLERMLARIRYETNDKIVIISNYTQTLDLIEAMCRESRYGAFRLDGKMAISKRQKLVDKFNDPEGSEFVFLLSSKAGGCGINLIGANRLILMDPDWNPAADQQALARVWRDGQKKDCFVYRFISTGSIEEKIFQRQSMKQSLSSCVVDEAEDVERLFSFNDLKKLFSFDGHTLSDTHDTFKCKRCKDNRQVAKAPAMLYGDATTWNHFTKPELENIQDLLLRQELTEEIVSFVFQYISH</sequence>
<dbReference type="FunFam" id="3.40.50.10810:FF:000010">
    <property type="entry name" value="DNA repair and recombination protein RAD54-like"/>
    <property type="match status" value="1"/>
</dbReference>
<evidence type="ECO:0000256" key="7">
    <source>
        <dbReference type="ARBA" id="ARBA00022806"/>
    </source>
</evidence>
<dbReference type="EMBL" id="CP014501">
    <property type="protein sequence ID" value="ANB11936.1"/>
    <property type="molecule type" value="Genomic_DNA"/>
</dbReference>
<dbReference type="Gene3D" id="3.40.50.300">
    <property type="entry name" value="P-loop containing nucleotide triphosphate hydrolases"/>
    <property type="match status" value="1"/>
</dbReference>
<feature type="compositionally biased region" description="Low complexity" evidence="12">
    <location>
        <begin position="423"/>
        <end position="433"/>
    </location>
</feature>
<dbReference type="GO" id="GO:0006338">
    <property type="term" value="P:chromatin remodeling"/>
    <property type="evidence" value="ECO:0007669"/>
    <property type="project" value="EnsemblFungi"/>
</dbReference>
<dbReference type="GO" id="GO:0030491">
    <property type="term" value="P:heteroduplex formation"/>
    <property type="evidence" value="ECO:0007669"/>
    <property type="project" value="EnsemblFungi"/>
</dbReference>
<feature type="region of interest" description="Disordered" evidence="12">
    <location>
        <begin position="414"/>
        <end position="435"/>
    </location>
</feature>
<dbReference type="GO" id="GO:0005634">
    <property type="term" value="C:nucleus"/>
    <property type="evidence" value="ECO:0007669"/>
    <property type="project" value="UniProtKB-SubCell"/>
</dbReference>
<evidence type="ECO:0000256" key="3">
    <source>
        <dbReference type="ARBA" id="ARBA00022553"/>
    </source>
</evidence>
<keyword evidence="5" id="KW-0227">DNA damage</keyword>
<dbReference type="InterPro" id="IPR001650">
    <property type="entry name" value="Helicase_C-like"/>
</dbReference>
<evidence type="ECO:0000256" key="1">
    <source>
        <dbReference type="ARBA" id="ARBA00004123"/>
    </source>
</evidence>
<dbReference type="GO" id="GO:0000722">
    <property type="term" value="P:telomere maintenance via recombination"/>
    <property type="evidence" value="ECO:0007669"/>
    <property type="project" value="EnsemblFungi"/>
</dbReference>
<protein>
    <submittedName>
        <fullName evidence="15">DNA-dependent ATPase RAD54</fullName>
    </submittedName>
</protein>
<evidence type="ECO:0000259" key="14">
    <source>
        <dbReference type="PROSITE" id="PS51194"/>
    </source>
</evidence>
<dbReference type="SMART" id="SM00490">
    <property type="entry name" value="HELICc"/>
    <property type="match status" value="1"/>
</dbReference>
<dbReference type="InterPro" id="IPR013967">
    <property type="entry name" value="Rad54_N"/>
</dbReference>
<dbReference type="GO" id="GO:0003677">
    <property type="term" value="F:DNA binding"/>
    <property type="evidence" value="ECO:0007669"/>
    <property type="project" value="UniProtKB-KW"/>
</dbReference>
<evidence type="ECO:0000256" key="2">
    <source>
        <dbReference type="ARBA" id="ARBA00007025"/>
    </source>
</evidence>